<evidence type="ECO:0000256" key="3">
    <source>
        <dbReference type="ARBA" id="ARBA00022452"/>
    </source>
</evidence>
<name>A0ABQ1LJT7_9PROT</name>
<dbReference type="SUPFAM" id="SSF56935">
    <property type="entry name" value="Porins"/>
    <property type="match status" value="1"/>
</dbReference>
<accession>A0ABQ1LJT7</accession>
<keyword evidence="5 7" id="KW-0472">Membrane</keyword>
<evidence type="ECO:0000313" key="9">
    <source>
        <dbReference type="Proteomes" id="UP000637769"/>
    </source>
</evidence>
<gene>
    <name evidence="8" type="ORF">GCM10007207_09000</name>
</gene>
<dbReference type="EMBL" id="BMCH01000002">
    <property type="protein sequence ID" value="GGC25817.1"/>
    <property type="molecule type" value="Genomic_DNA"/>
</dbReference>
<evidence type="ECO:0000256" key="4">
    <source>
        <dbReference type="ARBA" id="ARBA00022692"/>
    </source>
</evidence>
<dbReference type="InterPro" id="IPR039426">
    <property type="entry name" value="TonB-dep_rcpt-like"/>
</dbReference>
<keyword evidence="2 7" id="KW-0813">Transport</keyword>
<keyword evidence="4 7" id="KW-0812">Transmembrane</keyword>
<keyword evidence="6 7" id="KW-0998">Cell outer membrane</keyword>
<comment type="similarity">
    <text evidence="7">Belongs to the TonB-dependent receptor family.</text>
</comment>
<evidence type="ECO:0000256" key="7">
    <source>
        <dbReference type="PROSITE-ProRule" id="PRU01360"/>
    </source>
</evidence>
<protein>
    <recommendedName>
        <fullName evidence="10">TonB-dependent receptor-like beta-barrel domain-containing protein</fullName>
    </recommendedName>
</protein>
<organism evidence="8 9">
    <name type="scientific">Asaia siamensis</name>
    <dbReference type="NCBI Taxonomy" id="110479"/>
    <lineage>
        <taxon>Bacteria</taxon>
        <taxon>Pseudomonadati</taxon>
        <taxon>Pseudomonadota</taxon>
        <taxon>Alphaproteobacteria</taxon>
        <taxon>Acetobacterales</taxon>
        <taxon>Acetobacteraceae</taxon>
        <taxon>Asaia</taxon>
    </lineage>
</organism>
<dbReference type="PROSITE" id="PS52016">
    <property type="entry name" value="TONB_DEPENDENT_REC_3"/>
    <property type="match status" value="1"/>
</dbReference>
<evidence type="ECO:0000256" key="5">
    <source>
        <dbReference type="ARBA" id="ARBA00023136"/>
    </source>
</evidence>
<evidence type="ECO:0000256" key="1">
    <source>
        <dbReference type="ARBA" id="ARBA00004571"/>
    </source>
</evidence>
<evidence type="ECO:0008006" key="10">
    <source>
        <dbReference type="Google" id="ProtNLM"/>
    </source>
</evidence>
<keyword evidence="9" id="KW-1185">Reference proteome</keyword>
<evidence type="ECO:0000256" key="6">
    <source>
        <dbReference type="ARBA" id="ARBA00023237"/>
    </source>
</evidence>
<sequence length="55" mass="6541">MASIQAGYQWNRYLSLDATLNNIANKRYYQRLGNLNDYNFYGEPRSNMLTLRSNF</sequence>
<keyword evidence="3 7" id="KW-1134">Transmembrane beta strand</keyword>
<reference evidence="9" key="1">
    <citation type="journal article" date="2019" name="Int. J. Syst. Evol. Microbiol.">
        <title>The Global Catalogue of Microorganisms (GCM) 10K type strain sequencing project: providing services to taxonomists for standard genome sequencing and annotation.</title>
        <authorList>
            <consortium name="The Broad Institute Genomics Platform"/>
            <consortium name="The Broad Institute Genome Sequencing Center for Infectious Disease"/>
            <person name="Wu L."/>
            <person name="Ma J."/>
        </authorList>
    </citation>
    <scope>NUCLEOTIDE SEQUENCE [LARGE SCALE GENOMIC DNA]</scope>
    <source>
        <strain evidence="9">CCM 7132</strain>
    </source>
</reference>
<evidence type="ECO:0000313" key="8">
    <source>
        <dbReference type="EMBL" id="GGC25817.1"/>
    </source>
</evidence>
<evidence type="ECO:0000256" key="2">
    <source>
        <dbReference type="ARBA" id="ARBA00022448"/>
    </source>
</evidence>
<dbReference type="Gene3D" id="2.40.170.20">
    <property type="entry name" value="TonB-dependent receptor, beta-barrel domain"/>
    <property type="match status" value="1"/>
</dbReference>
<dbReference type="Proteomes" id="UP000637769">
    <property type="component" value="Unassembled WGS sequence"/>
</dbReference>
<comment type="caution">
    <text evidence="8">The sequence shown here is derived from an EMBL/GenBank/DDBJ whole genome shotgun (WGS) entry which is preliminary data.</text>
</comment>
<dbReference type="InterPro" id="IPR036942">
    <property type="entry name" value="Beta-barrel_TonB_sf"/>
</dbReference>
<proteinExistence type="inferred from homology"/>
<comment type="subcellular location">
    <subcellularLocation>
        <location evidence="1 7">Cell outer membrane</location>
        <topology evidence="1 7">Multi-pass membrane protein</topology>
    </subcellularLocation>
</comment>